<dbReference type="Proteomes" id="UP000203521">
    <property type="component" value="Segment"/>
</dbReference>
<gene>
    <name evidence="1" type="ORF">SXBG_00068</name>
</gene>
<name>M4QRV1_9CAUD</name>
<accession>M4QRV1</accession>
<dbReference type="RefSeq" id="YP_007672983.1">
    <property type="nucleotide sequence ID" value="NC_020837.1"/>
</dbReference>
<evidence type="ECO:0000313" key="1">
    <source>
        <dbReference type="EMBL" id="AGH26805.1"/>
    </source>
</evidence>
<reference evidence="1 2" key="1">
    <citation type="submission" date="2010-11" db="EMBL/GenBank/DDBJ databases">
        <title>The Genome Sequence of Synechococcus phage S-CAM1 0208SB26.</title>
        <authorList>
            <consortium name="The Broad Institute Genome Sequencing Platform"/>
            <person name="Henn M.R."/>
            <person name="Martiny J."/>
            <person name="Weihe C."/>
            <person name="Levin J."/>
            <person name="Malboeuf C."/>
            <person name="Casali M."/>
            <person name="Russ C."/>
            <person name="Lennon N."/>
            <person name="Chapman S.B."/>
            <person name="Erlich R."/>
            <person name="Young S.K."/>
            <person name="Yandava C."/>
            <person name="Zeng Q."/>
            <person name="Alvarado L."/>
            <person name="Anderson S."/>
            <person name="Berlin A."/>
            <person name="Chen Z."/>
            <person name="Freedman E."/>
            <person name="Gellesch M."/>
            <person name="Goldberg J."/>
            <person name="Green L."/>
            <person name="Griggs A."/>
            <person name="Gujja S."/>
            <person name="Heilman E.R."/>
            <person name="Heiman D."/>
            <person name="Hollinger A."/>
            <person name="Howarth C."/>
            <person name="Larson L."/>
            <person name="Mehta T."/>
            <person name="Pearson M."/>
            <person name="Roberts A."/>
            <person name="Ryan E."/>
            <person name="Saif S."/>
            <person name="Shea T."/>
            <person name="Shenoy N."/>
            <person name="Sisk P."/>
            <person name="Stolte C."/>
            <person name="Sykes S."/>
            <person name="White J."/>
            <person name="Haas B."/>
            <person name="Nusbaum C."/>
            <person name="Birren B."/>
        </authorList>
    </citation>
    <scope>NUCLEOTIDE SEQUENCE [LARGE SCALE GENOMIC DNA]</scope>
    <source>
        <strain evidence="1 2">S-CAM1</strain>
    </source>
</reference>
<dbReference type="KEGG" id="vg:15009481"/>
<dbReference type="EMBL" id="HQ634177">
    <property type="protein sequence ID" value="AGH26805.1"/>
    <property type="molecule type" value="Genomic_DNA"/>
</dbReference>
<dbReference type="GeneID" id="15009481"/>
<organism evidence="1 2">
    <name type="scientific">Synechococcus phage S-CAM1</name>
    <dbReference type="NCBI Taxonomy" id="754037"/>
    <lineage>
        <taxon>Viruses</taxon>
        <taxon>Duplodnaviria</taxon>
        <taxon>Heunggongvirae</taxon>
        <taxon>Uroviricota</taxon>
        <taxon>Caudoviricetes</taxon>
        <taxon>Pantevenvirales</taxon>
        <taxon>Kyanoviridae</taxon>
        <taxon>Anaposvirus</taxon>
        <taxon>Anaposvirus socalone</taxon>
    </lineage>
</organism>
<evidence type="ECO:0008006" key="3">
    <source>
        <dbReference type="Google" id="ProtNLM"/>
    </source>
</evidence>
<evidence type="ECO:0000313" key="2">
    <source>
        <dbReference type="Proteomes" id="UP000203521"/>
    </source>
</evidence>
<keyword evidence="2" id="KW-1185">Reference proteome</keyword>
<sequence length="477" mass="50235">MPSINISWQRSAGDSNYIYGMPGGTIGPNSGSRSVNVGFGQTYNLSSSGSGPGNTALRRLNSQTLGLDDRQGAGADNDYNDMIVYVSGGGTFTGNSTFSGPPATYGCMDSNAVNYNSSANVNSGCIYANPNPQLTVNGSTATQTIVEGDAITVSWSANDSQYMYTGSISGQGAPGSLSSSQYGGGSFVANPTSNTTYTYSVSYAPPTRNDSFSVPVNVKEIPEIIASFPNGSTILRGNSTNLVWSTSGDATTMSISPGLGLQNLSGTLSLSPTETTTYTLYASSPGYGGRLQDSVSLLLTVIQPPSASLTIPSTIDWGDSSFQAILEFDEVTSYDLTVEYTDLDGVMITHPAFTGADPSQTTVNLLIGDETSGTIPRWNNRGYSQGKVKMKAYGLGGQFVEKESIFNINIDQMPDAIDIPSSEDKFLGEEPVITPDVTVTSEQIVIDDVDIPVEVKASSPIQVEIDDGGVWYNVRQT</sequence>
<dbReference type="OrthoDB" id="10671at10239"/>
<protein>
    <recommendedName>
        <fullName evidence="3">Virion structural protein</fullName>
    </recommendedName>
</protein>
<proteinExistence type="predicted"/>